<dbReference type="PANTHER" id="PTHR16487">
    <property type="entry name" value="PPP4R2-RELATED PROTEIN"/>
    <property type="match status" value="1"/>
</dbReference>
<feature type="compositionally biased region" description="Acidic residues" evidence="2">
    <location>
        <begin position="379"/>
        <end position="391"/>
    </location>
</feature>
<feature type="region of interest" description="Disordered" evidence="2">
    <location>
        <begin position="336"/>
        <end position="444"/>
    </location>
</feature>
<dbReference type="EMBL" id="JARQZJ010000037">
    <property type="protein sequence ID" value="KAK9876552.1"/>
    <property type="molecule type" value="Genomic_DNA"/>
</dbReference>
<feature type="compositionally biased region" description="Acidic residues" evidence="2">
    <location>
        <begin position="434"/>
        <end position="444"/>
    </location>
</feature>
<comment type="caution">
    <text evidence="3">The sequence shown here is derived from an EMBL/GenBank/DDBJ whole genome shotgun (WGS) entry which is preliminary data.</text>
</comment>
<dbReference type="AlphaFoldDB" id="A0AAW1TY78"/>
<keyword evidence="4" id="KW-1185">Reference proteome</keyword>
<evidence type="ECO:0008006" key="5">
    <source>
        <dbReference type="Google" id="ProtNLM"/>
    </source>
</evidence>
<dbReference type="InterPro" id="IPR015267">
    <property type="entry name" value="PPP4R2"/>
</dbReference>
<dbReference type="GO" id="GO:0019888">
    <property type="term" value="F:protein phosphatase regulator activity"/>
    <property type="evidence" value="ECO:0007669"/>
    <property type="project" value="InterPro"/>
</dbReference>
<evidence type="ECO:0000313" key="3">
    <source>
        <dbReference type="EMBL" id="KAK9876552.1"/>
    </source>
</evidence>
<dbReference type="GO" id="GO:0005634">
    <property type="term" value="C:nucleus"/>
    <property type="evidence" value="ECO:0007669"/>
    <property type="project" value="TreeGrafter"/>
</dbReference>
<dbReference type="Pfam" id="PF09184">
    <property type="entry name" value="PPP4R2"/>
    <property type="match status" value="1"/>
</dbReference>
<dbReference type="GO" id="GO:0030289">
    <property type="term" value="C:protein phosphatase 4 complex"/>
    <property type="evidence" value="ECO:0007669"/>
    <property type="project" value="InterPro"/>
</dbReference>
<name>A0AAW1TY78_9CUCU</name>
<reference evidence="3 4" key="1">
    <citation type="submission" date="2023-03" db="EMBL/GenBank/DDBJ databases">
        <title>Genome insight into feeding habits of ladybird beetles.</title>
        <authorList>
            <person name="Li H.-S."/>
            <person name="Huang Y.-H."/>
            <person name="Pang H."/>
        </authorList>
    </citation>
    <scope>NUCLEOTIDE SEQUENCE [LARGE SCALE GENOMIC DNA]</scope>
    <source>
        <strain evidence="3">SYSU_2023b</strain>
        <tissue evidence="3">Whole body</tissue>
    </source>
</reference>
<accession>A0AAW1TY78</accession>
<protein>
    <recommendedName>
        <fullName evidence="5">Serine/threonine-protein phosphatase 4 regulatory subunit 2</fullName>
    </recommendedName>
</protein>
<gene>
    <name evidence="3" type="ORF">WA026_013927</name>
</gene>
<proteinExistence type="inferred from homology"/>
<dbReference type="PANTHER" id="PTHR16487:SF0">
    <property type="entry name" value="PROTEIN PHOSPHATASE 4 REGULATORY SUBUNIT 2-RELATED"/>
    <property type="match status" value="1"/>
</dbReference>
<organism evidence="3 4">
    <name type="scientific">Henosepilachna vigintioctopunctata</name>
    <dbReference type="NCBI Taxonomy" id="420089"/>
    <lineage>
        <taxon>Eukaryota</taxon>
        <taxon>Metazoa</taxon>
        <taxon>Ecdysozoa</taxon>
        <taxon>Arthropoda</taxon>
        <taxon>Hexapoda</taxon>
        <taxon>Insecta</taxon>
        <taxon>Pterygota</taxon>
        <taxon>Neoptera</taxon>
        <taxon>Endopterygota</taxon>
        <taxon>Coleoptera</taxon>
        <taxon>Polyphaga</taxon>
        <taxon>Cucujiformia</taxon>
        <taxon>Coccinelloidea</taxon>
        <taxon>Coccinellidae</taxon>
        <taxon>Epilachninae</taxon>
        <taxon>Epilachnini</taxon>
        <taxon>Henosepilachna</taxon>
    </lineage>
</organism>
<dbReference type="GO" id="GO:0005737">
    <property type="term" value="C:cytoplasm"/>
    <property type="evidence" value="ECO:0007669"/>
    <property type="project" value="TreeGrafter"/>
</dbReference>
<evidence type="ECO:0000256" key="1">
    <source>
        <dbReference type="ARBA" id="ARBA00009207"/>
    </source>
</evidence>
<dbReference type="Proteomes" id="UP001431783">
    <property type="component" value="Unassembled WGS sequence"/>
</dbReference>
<feature type="compositionally biased region" description="Polar residues" evidence="2">
    <location>
        <begin position="348"/>
        <end position="366"/>
    </location>
</feature>
<sequence>MENPEEILHSLEEFSKFRPKDIPRELEEYLCFVAKTGDPVYQWSSIKHLFKEKLVNVVNEFYESCPLVDVPPCPNVELFNYDSMKSFILEKLETFAAAPFTVQRICELLTTPRKEYNRIDKFMRALEKNILVVSTVEPGCKTSENGESIVNEMEESPVWHKNEQTEMQFQSVEETTSTPEIHSALISEEKDMEKDSACSSSQDNILVVEETQKDYVTAEDIPLNSSIEENSDNVISVEVNIDPLPAQVDDEDNLEPVVSSDIQEEVTVAEVVSSVDEKDLVMEVKHKSDDTVVEENVKQADSTTSLKSPQNEILPTLCPTDSKQVQSVKDIVCAIASSENEQVDTDSNESSVSTEADTVNEIPNNDTETDSNEAKEILNESEESGSYDEDSNSSHADTTKGYDGQNMNKFENKDEEITSSDKVLVSVPHTSIDDISDDESEAEAEIQKDILGDAGLEQQGDASVVHNSIEDDSLVTASSDNLKKDCEVTPMDVDLKEKGDFNEAEATCESL</sequence>
<evidence type="ECO:0000256" key="2">
    <source>
        <dbReference type="SAM" id="MobiDB-lite"/>
    </source>
</evidence>
<evidence type="ECO:0000313" key="4">
    <source>
        <dbReference type="Proteomes" id="UP001431783"/>
    </source>
</evidence>
<comment type="similarity">
    <text evidence="1">Belongs to the PPP4R2 family.</text>
</comment>